<keyword evidence="4" id="KW-0325">Glycoprotein</keyword>
<accession>A0AAD7VCK3</accession>
<gene>
    <name evidence="10" type="ORF">O6P43_009302</name>
</gene>
<comment type="caution">
    <text evidence="10">The sequence shown here is derived from an EMBL/GenBank/DDBJ whole genome shotgun (WGS) entry which is preliminary data.</text>
</comment>
<dbReference type="EMBL" id="JARAOO010000004">
    <property type="protein sequence ID" value="KAJ7971242.1"/>
    <property type="molecule type" value="Genomic_DNA"/>
</dbReference>
<dbReference type="KEGG" id="qsa:O6P43_009302"/>
<evidence type="ECO:0000256" key="1">
    <source>
        <dbReference type="ARBA" id="ARBA00004167"/>
    </source>
</evidence>
<comment type="catalytic activity">
    <reaction evidence="5">
        <text>L-threonyl-[protein] + ATP = O-phospho-L-threonyl-[protein] + ADP + H(+)</text>
        <dbReference type="Rhea" id="RHEA:46608"/>
        <dbReference type="Rhea" id="RHEA-COMP:11060"/>
        <dbReference type="Rhea" id="RHEA-COMP:11605"/>
        <dbReference type="ChEBI" id="CHEBI:15378"/>
        <dbReference type="ChEBI" id="CHEBI:30013"/>
        <dbReference type="ChEBI" id="CHEBI:30616"/>
        <dbReference type="ChEBI" id="CHEBI:61977"/>
        <dbReference type="ChEBI" id="CHEBI:456216"/>
        <dbReference type="EC" id="2.7.11.1"/>
    </reaction>
</comment>
<dbReference type="GO" id="GO:0004674">
    <property type="term" value="F:protein serine/threonine kinase activity"/>
    <property type="evidence" value="ECO:0007669"/>
    <property type="project" value="UniProtKB-EC"/>
</dbReference>
<feature type="signal peptide" evidence="7">
    <location>
        <begin position="1"/>
        <end position="21"/>
    </location>
</feature>
<evidence type="ECO:0000256" key="5">
    <source>
        <dbReference type="ARBA" id="ARBA00047899"/>
    </source>
</evidence>
<protein>
    <recommendedName>
        <fullName evidence="2">non-specific serine/threonine protein kinase</fullName>
        <ecNumber evidence="2">2.7.11.1</ecNumber>
    </recommendedName>
</protein>
<proteinExistence type="predicted"/>
<keyword evidence="11" id="KW-1185">Reference proteome</keyword>
<keyword evidence="10" id="KW-0808">Transferase</keyword>
<dbReference type="PANTHER" id="PTHR33138">
    <property type="entry name" value="OS01G0690200 PROTEIN"/>
    <property type="match status" value="1"/>
</dbReference>
<dbReference type="InterPro" id="IPR025287">
    <property type="entry name" value="WAK_GUB"/>
</dbReference>
<dbReference type="AlphaFoldDB" id="A0AAD7VCK3"/>
<evidence type="ECO:0000256" key="2">
    <source>
        <dbReference type="ARBA" id="ARBA00012513"/>
    </source>
</evidence>
<dbReference type="GO" id="GO:0016020">
    <property type="term" value="C:membrane"/>
    <property type="evidence" value="ECO:0007669"/>
    <property type="project" value="UniProtKB-SubCell"/>
</dbReference>
<evidence type="ECO:0000259" key="9">
    <source>
        <dbReference type="Pfam" id="PF14380"/>
    </source>
</evidence>
<sequence>MSSQLLILMMILIEIPPSLTALDYYAACSSQFRCGTITADFPFLGGNRPEGCGHPKLVLKCSGNNVTIEIMNVTYRVLSLNSGDQTLRIAREDYMNGDGTCPSEESNFESTTLDLEVFDYGPDYRNISLLYGCPFTGVVLYPGRFTCAVDGTLNRDAYATWDVVEKGICLARVTVPIIPILTGLLDFLIISKVGDALRRGFDVKWKVGIEECDECKSADGVCGYDLLNQTTTCYCQGQSSGSKSCPHLSGT</sequence>
<evidence type="ECO:0000313" key="11">
    <source>
        <dbReference type="Proteomes" id="UP001163823"/>
    </source>
</evidence>
<reference evidence="10" key="1">
    <citation type="journal article" date="2023" name="Science">
        <title>Elucidation of the pathway for biosynthesis of saponin adjuvants from the soapbark tree.</title>
        <authorList>
            <person name="Reed J."/>
            <person name="Orme A."/>
            <person name="El-Demerdash A."/>
            <person name="Owen C."/>
            <person name="Martin L.B.B."/>
            <person name="Misra R.C."/>
            <person name="Kikuchi S."/>
            <person name="Rejzek M."/>
            <person name="Martin A.C."/>
            <person name="Harkess A."/>
            <person name="Leebens-Mack J."/>
            <person name="Louveau T."/>
            <person name="Stephenson M.J."/>
            <person name="Osbourn A."/>
        </authorList>
    </citation>
    <scope>NUCLEOTIDE SEQUENCE</scope>
    <source>
        <strain evidence="10">S10</strain>
    </source>
</reference>
<evidence type="ECO:0000256" key="7">
    <source>
        <dbReference type="SAM" id="SignalP"/>
    </source>
</evidence>
<evidence type="ECO:0000256" key="6">
    <source>
        <dbReference type="ARBA" id="ARBA00048679"/>
    </source>
</evidence>
<dbReference type="InterPro" id="IPR032872">
    <property type="entry name" value="WAK_assoc_C"/>
</dbReference>
<feature type="domain" description="Wall-associated receptor kinase C-terminal" evidence="9">
    <location>
        <begin position="165"/>
        <end position="237"/>
    </location>
</feature>
<comment type="subcellular location">
    <subcellularLocation>
        <location evidence="1">Membrane</location>
        <topology evidence="1">Single-pass membrane protein</topology>
    </subcellularLocation>
</comment>
<evidence type="ECO:0000259" key="8">
    <source>
        <dbReference type="Pfam" id="PF13947"/>
    </source>
</evidence>
<comment type="catalytic activity">
    <reaction evidence="6">
        <text>L-seryl-[protein] + ATP = O-phospho-L-seryl-[protein] + ADP + H(+)</text>
        <dbReference type="Rhea" id="RHEA:17989"/>
        <dbReference type="Rhea" id="RHEA-COMP:9863"/>
        <dbReference type="Rhea" id="RHEA-COMP:11604"/>
        <dbReference type="ChEBI" id="CHEBI:15378"/>
        <dbReference type="ChEBI" id="CHEBI:29999"/>
        <dbReference type="ChEBI" id="CHEBI:30616"/>
        <dbReference type="ChEBI" id="CHEBI:83421"/>
        <dbReference type="ChEBI" id="CHEBI:456216"/>
        <dbReference type="EC" id="2.7.11.1"/>
    </reaction>
</comment>
<keyword evidence="3 7" id="KW-0732">Signal</keyword>
<dbReference type="Pfam" id="PF13947">
    <property type="entry name" value="GUB_WAK_bind"/>
    <property type="match status" value="1"/>
</dbReference>
<evidence type="ECO:0000313" key="10">
    <source>
        <dbReference type="EMBL" id="KAJ7971242.1"/>
    </source>
</evidence>
<evidence type="ECO:0000256" key="4">
    <source>
        <dbReference type="ARBA" id="ARBA00023180"/>
    </source>
</evidence>
<dbReference type="EC" id="2.7.11.1" evidence="2"/>
<keyword evidence="10" id="KW-0675">Receptor</keyword>
<dbReference type="GO" id="GO:0030247">
    <property type="term" value="F:polysaccharide binding"/>
    <property type="evidence" value="ECO:0007669"/>
    <property type="project" value="InterPro"/>
</dbReference>
<keyword evidence="10" id="KW-0418">Kinase</keyword>
<evidence type="ECO:0000256" key="3">
    <source>
        <dbReference type="ARBA" id="ARBA00022729"/>
    </source>
</evidence>
<organism evidence="10 11">
    <name type="scientific">Quillaja saponaria</name>
    <name type="common">Soap bark tree</name>
    <dbReference type="NCBI Taxonomy" id="32244"/>
    <lineage>
        <taxon>Eukaryota</taxon>
        <taxon>Viridiplantae</taxon>
        <taxon>Streptophyta</taxon>
        <taxon>Embryophyta</taxon>
        <taxon>Tracheophyta</taxon>
        <taxon>Spermatophyta</taxon>
        <taxon>Magnoliopsida</taxon>
        <taxon>eudicotyledons</taxon>
        <taxon>Gunneridae</taxon>
        <taxon>Pentapetalae</taxon>
        <taxon>rosids</taxon>
        <taxon>fabids</taxon>
        <taxon>Fabales</taxon>
        <taxon>Quillajaceae</taxon>
        <taxon>Quillaja</taxon>
    </lineage>
</organism>
<dbReference type="Pfam" id="PF14380">
    <property type="entry name" value="WAK_assoc"/>
    <property type="match status" value="1"/>
</dbReference>
<dbReference type="Proteomes" id="UP001163823">
    <property type="component" value="Chromosome 4"/>
</dbReference>
<name>A0AAD7VCK3_QUISA</name>
<dbReference type="PANTHER" id="PTHR33138:SF11">
    <property type="entry name" value="KINASE-LIKE PROTEIN"/>
    <property type="match status" value="1"/>
</dbReference>
<feature type="chain" id="PRO_5042229870" description="non-specific serine/threonine protein kinase" evidence="7">
    <location>
        <begin position="22"/>
        <end position="251"/>
    </location>
</feature>
<feature type="domain" description="Wall-associated receptor kinase galacturonan-binding" evidence="8">
    <location>
        <begin position="28"/>
        <end position="91"/>
    </location>
</feature>